<organism evidence="1">
    <name type="scientific">Rhizophora mucronata</name>
    <name type="common">Asiatic mangrove</name>
    <dbReference type="NCBI Taxonomy" id="61149"/>
    <lineage>
        <taxon>Eukaryota</taxon>
        <taxon>Viridiplantae</taxon>
        <taxon>Streptophyta</taxon>
        <taxon>Embryophyta</taxon>
        <taxon>Tracheophyta</taxon>
        <taxon>Spermatophyta</taxon>
        <taxon>Magnoliopsida</taxon>
        <taxon>eudicotyledons</taxon>
        <taxon>Gunneridae</taxon>
        <taxon>Pentapetalae</taxon>
        <taxon>rosids</taxon>
        <taxon>fabids</taxon>
        <taxon>Malpighiales</taxon>
        <taxon>Rhizophoraceae</taxon>
        <taxon>Rhizophora</taxon>
    </lineage>
</organism>
<accession>A0A2P2QDQ0</accession>
<dbReference type="AlphaFoldDB" id="A0A2P2QDQ0"/>
<name>A0A2P2QDQ0_RHIMU</name>
<evidence type="ECO:0000313" key="1">
    <source>
        <dbReference type="EMBL" id="MBX65007.1"/>
    </source>
</evidence>
<sequence>MMRVLKRHRFRMLLQFFPNPALYLMNNDVACDSLPLFSFLFYFILFFSWQLHCFMQWNIMATMCP</sequence>
<protein>
    <submittedName>
        <fullName evidence="1">Uncharacterized protein</fullName>
    </submittedName>
</protein>
<dbReference type="EMBL" id="GGEC01084523">
    <property type="protein sequence ID" value="MBX65007.1"/>
    <property type="molecule type" value="Transcribed_RNA"/>
</dbReference>
<proteinExistence type="predicted"/>
<reference evidence="1" key="1">
    <citation type="submission" date="2018-02" db="EMBL/GenBank/DDBJ databases">
        <title>Rhizophora mucronata_Transcriptome.</title>
        <authorList>
            <person name="Meera S.P."/>
            <person name="Sreeshan A."/>
            <person name="Augustine A."/>
        </authorList>
    </citation>
    <scope>NUCLEOTIDE SEQUENCE</scope>
    <source>
        <tissue evidence="1">Leaf</tissue>
    </source>
</reference>